<gene>
    <name evidence="11" type="ORF">RJ641_026457</name>
</gene>
<feature type="domain" description="Leucine-rich repeat-containing N-terminal plant-type" evidence="10">
    <location>
        <begin position="28"/>
        <end position="65"/>
    </location>
</feature>
<dbReference type="InterPro" id="IPR032675">
    <property type="entry name" value="LRR_dom_sf"/>
</dbReference>
<dbReference type="PANTHER" id="PTHR48063">
    <property type="entry name" value="LRR RECEPTOR-LIKE KINASE"/>
    <property type="match status" value="1"/>
</dbReference>
<feature type="chain" id="PRO_5042870152" evidence="9">
    <location>
        <begin position="24"/>
        <end position="327"/>
    </location>
</feature>
<dbReference type="InterPro" id="IPR046956">
    <property type="entry name" value="RLP23-like"/>
</dbReference>
<evidence type="ECO:0000256" key="1">
    <source>
        <dbReference type="ARBA" id="ARBA00004479"/>
    </source>
</evidence>
<feature type="signal peptide" evidence="9">
    <location>
        <begin position="1"/>
        <end position="23"/>
    </location>
</feature>
<comment type="caution">
    <text evidence="11">The sequence shown here is derived from an EMBL/GenBank/DDBJ whole genome shotgun (WGS) entry which is preliminary data.</text>
</comment>
<keyword evidence="3" id="KW-0812">Transmembrane</keyword>
<dbReference type="Pfam" id="PF08263">
    <property type="entry name" value="LRRNT_2"/>
    <property type="match status" value="1"/>
</dbReference>
<evidence type="ECO:0000313" key="12">
    <source>
        <dbReference type="Proteomes" id="UP001370490"/>
    </source>
</evidence>
<dbReference type="InterPro" id="IPR013210">
    <property type="entry name" value="LRR_N_plant-typ"/>
</dbReference>
<dbReference type="Gene3D" id="3.80.10.10">
    <property type="entry name" value="Ribonuclease Inhibitor"/>
    <property type="match status" value="1"/>
</dbReference>
<name>A0AAN8W4T5_9MAGN</name>
<keyword evidence="5" id="KW-0677">Repeat</keyword>
<dbReference type="AlphaFoldDB" id="A0AAN8W4T5"/>
<evidence type="ECO:0000256" key="8">
    <source>
        <dbReference type="ARBA" id="ARBA00023180"/>
    </source>
</evidence>
<accession>A0AAN8W4T5</accession>
<keyword evidence="8" id="KW-0325">Glycoprotein</keyword>
<evidence type="ECO:0000256" key="6">
    <source>
        <dbReference type="ARBA" id="ARBA00022989"/>
    </source>
</evidence>
<keyword evidence="4 9" id="KW-0732">Signal</keyword>
<keyword evidence="12" id="KW-1185">Reference proteome</keyword>
<protein>
    <submittedName>
        <fullName evidence="11">Leucine-rich repeat-containing N-terminal, plant-type</fullName>
    </submittedName>
</protein>
<keyword evidence="2" id="KW-0433">Leucine-rich repeat</keyword>
<evidence type="ECO:0000256" key="9">
    <source>
        <dbReference type="SAM" id="SignalP"/>
    </source>
</evidence>
<sequence>MKTLHFFCLSLFLFSLYTPIALSRTCNADDKKVLLQIKASFGNPYILASWQNDTDCCDWYNVECDSNGRIISLTIFDGTLSGEIPAEIANLPYLQMIDLNTLSDLHGSIPDALSKLTNLNFLRLKQNKLTGSIPPSLSKLTKLTFFDVSHNQLTGTIPGSLSNLGNLNALHLDNNELSGAIPDSFGNFGNKQLSLYLSNNQLVGSIPAGFANMHFDDIDLSHNKLSGNAYVLFSSDGTSQTIDISYNMFSYDFSKTTFPSSLTYLDINHNSITGSLPAAMTGLNLQLLNVSYNRLCGQIPVGGKLQSFDSSSYDHNKCLCGSPLPAC</sequence>
<evidence type="ECO:0000313" key="11">
    <source>
        <dbReference type="EMBL" id="KAK6945355.1"/>
    </source>
</evidence>
<evidence type="ECO:0000256" key="4">
    <source>
        <dbReference type="ARBA" id="ARBA00022729"/>
    </source>
</evidence>
<comment type="subcellular location">
    <subcellularLocation>
        <location evidence="1">Membrane</location>
        <topology evidence="1">Single-pass type I membrane protein</topology>
    </subcellularLocation>
</comment>
<dbReference type="SUPFAM" id="SSF52058">
    <property type="entry name" value="L domain-like"/>
    <property type="match status" value="1"/>
</dbReference>
<dbReference type="GO" id="GO:0016020">
    <property type="term" value="C:membrane"/>
    <property type="evidence" value="ECO:0007669"/>
    <property type="project" value="UniProtKB-SubCell"/>
</dbReference>
<organism evidence="11 12">
    <name type="scientific">Dillenia turbinata</name>
    <dbReference type="NCBI Taxonomy" id="194707"/>
    <lineage>
        <taxon>Eukaryota</taxon>
        <taxon>Viridiplantae</taxon>
        <taxon>Streptophyta</taxon>
        <taxon>Embryophyta</taxon>
        <taxon>Tracheophyta</taxon>
        <taxon>Spermatophyta</taxon>
        <taxon>Magnoliopsida</taxon>
        <taxon>eudicotyledons</taxon>
        <taxon>Gunneridae</taxon>
        <taxon>Pentapetalae</taxon>
        <taxon>Dilleniales</taxon>
        <taxon>Dilleniaceae</taxon>
        <taxon>Dillenia</taxon>
    </lineage>
</organism>
<dbReference type="FunFam" id="3.80.10.10:FF:000129">
    <property type="entry name" value="Leucine-rich repeat receptor-like kinase"/>
    <property type="match status" value="1"/>
</dbReference>
<dbReference type="Proteomes" id="UP001370490">
    <property type="component" value="Unassembled WGS sequence"/>
</dbReference>
<dbReference type="PANTHER" id="PTHR48063:SF112">
    <property type="entry name" value="RECEPTOR LIKE PROTEIN 30-LIKE"/>
    <property type="match status" value="1"/>
</dbReference>
<keyword evidence="7" id="KW-0472">Membrane</keyword>
<evidence type="ECO:0000259" key="10">
    <source>
        <dbReference type="Pfam" id="PF08263"/>
    </source>
</evidence>
<dbReference type="FunFam" id="3.80.10.10:FF:000041">
    <property type="entry name" value="LRR receptor-like serine/threonine-protein kinase ERECTA"/>
    <property type="match status" value="1"/>
</dbReference>
<dbReference type="Pfam" id="PF13855">
    <property type="entry name" value="LRR_8"/>
    <property type="match status" value="1"/>
</dbReference>
<dbReference type="Pfam" id="PF00560">
    <property type="entry name" value="LRR_1"/>
    <property type="match status" value="4"/>
</dbReference>
<dbReference type="EMBL" id="JBAMMX010000003">
    <property type="protein sequence ID" value="KAK6945355.1"/>
    <property type="molecule type" value="Genomic_DNA"/>
</dbReference>
<dbReference type="InterPro" id="IPR001611">
    <property type="entry name" value="Leu-rich_rpt"/>
</dbReference>
<proteinExistence type="predicted"/>
<evidence type="ECO:0000256" key="7">
    <source>
        <dbReference type="ARBA" id="ARBA00023136"/>
    </source>
</evidence>
<evidence type="ECO:0000256" key="5">
    <source>
        <dbReference type="ARBA" id="ARBA00022737"/>
    </source>
</evidence>
<evidence type="ECO:0000256" key="3">
    <source>
        <dbReference type="ARBA" id="ARBA00022692"/>
    </source>
</evidence>
<evidence type="ECO:0000256" key="2">
    <source>
        <dbReference type="ARBA" id="ARBA00022614"/>
    </source>
</evidence>
<reference evidence="11 12" key="1">
    <citation type="submission" date="2023-12" db="EMBL/GenBank/DDBJ databases">
        <title>A high-quality genome assembly for Dillenia turbinata (Dilleniales).</title>
        <authorList>
            <person name="Chanderbali A."/>
        </authorList>
    </citation>
    <scope>NUCLEOTIDE SEQUENCE [LARGE SCALE GENOMIC DNA]</scope>
    <source>
        <strain evidence="11">LSX21</strain>
        <tissue evidence="11">Leaf</tissue>
    </source>
</reference>
<keyword evidence="6" id="KW-1133">Transmembrane helix</keyword>